<evidence type="ECO:0000256" key="4">
    <source>
        <dbReference type="SAM" id="MobiDB-lite"/>
    </source>
</evidence>
<organism evidence="5 6">
    <name type="scientific">Coemansia brasiliensis</name>
    <dbReference type="NCBI Taxonomy" id="2650707"/>
    <lineage>
        <taxon>Eukaryota</taxon>
        <taxon>Fungi</taxon>
        <taxon>Fungi incertae sedis</taxon>
        <taxon>Zoopagomycota</taxon>
        <taxon>Kickxellomycotina</taxon>
        <taxon>Kickxellomycetes</taxon>
        <taxon>Kickxellales</taxon>
        <taxon>Kickxellaceae</taxon>
        <taxon>Coemansia</taxon>
    </lineage>
</organism>
<dbReference type="PANTHER" id="PTHR24171">
    <property type="entry name" value="ANKYRIN REPEAT DOMAIN-CONTAINING PROTEIN 39-RELATED"/>
    <property type="match status" value="1"/>
</dbReference>
<feature type="repeat" description="ANK" evidence="3">
    <location>
        <begin position="42"/>
        <end position="74"/>
    </location>
</feature>
<dbReference type="PROSITE" id="PS50297">
    <property type="entry name" value="ANK_REP_REGION"/>
    <property type="match status" value="1"/>
</dbReference>
<keyword evidence="2 3" id="KW-0040">ANK repeat</keyword>
<dbReference type="Pfam" id="PF12796">
    <property type="entry name" value="Ank_2"/>
    <property type="match status" value="1"/>
</dbReference>
<evidence type="ECO:0000256" key="2">
    <source>
        <dbReference type="ARBA" id="ARBA00023043"/>
    </source>
</evidence>
<comment type="caution">
    <text evidence="5">The sequence shown here is derived from an EMBL/GenBank/DDBJ whole genome shotgun (WGS) entry which is preliminary data.</text>
</comment>
<keyword evidence="1" id="KW-0677">Repeat</keyword>
<dbReference type="PANTHER" id="PTHR24171:SF9">
    <property type="entry name" value="ANKYRIN REPEAT DOMAIN-CONTAINING PROTEIN 39"/>
    <property type="match status" value="1"/>
</dbReference>
<evidence type="ECO:0000313" key="5">
    <source>
        <dbReference type="EMBL" id="KAJ2841876.1"/>
    </source>
</evidence>
<dbReference type="PRINTS" id="PR01415">
    <property type="entry name" value="ANKYRIN"/>
</dbReference>
<accession>A0A9W8LW07</accession>
<dbReference type="AlphaFoldDB" id="A0A9W8LW07"/>
<reference evidence="5" key="1">
    <citation type="submission" date="2022-07" db="EMBL/GenBank/DDBJ databases">
        <title>Phylogenomic reconstructions and comparative analyses of Kickxellomycotina fungi.</title>
        <authorList>
            <person name="Reynolds N.K."/>
            <person name="Stajich J.E."/>
            <person name="Barry K."/>
            <person name="Grigoriev I.V."/>
            <person name="Crous P."/>
            <person name="Smith M.E."/>
        </authorList>
    </citation>
    <scope>NUCLEOTIDE SEQUENCE</scope>
    <source>
        <strain evidence="5">NRRL 1566</strain>
    </source>
</reference>
<evidence type="ECO:0000256" key="1">
    <source>
        <dbReference type="ARBA" id="ARBA00022737"/>
    </source>
</evidence>
<evidence type="ECO:0000256" key="3">
    <source>
        <dbReference type="PROSITE-ProRule" id="PRU00023"/>
    </source>
</evidence>
<dbReference type="PROSITE" id="PS50088">
    <property type="entry name" value="ANK_REPEAT"/>
    <property type="match status" value="1"/>
</dbReference>
<evidence type="ECO:0000313" key="6">
    <source>
        <dbReference type="Proteomes" id="UP001139887"/>
    </source>
</evidence>
<dbReference type="SMART" id="SM00248">
    <property type="entry name" value="ANK"/>
    <property type="match status" value="3"/>
</dbReference>
<proteinExistence type="predicted"/>
<dbReference type="InterPro" id="IPR036770">
    <property type="entry name" value="Ankyrin_rpt-contain_sf"/>
</dbReference>
<dbReference type="OrthoDB" id="19174at2759"/>
<keyword evidence="6" id="KW-1185">Reference proteome</keyword>
<dbReference type="EMBL" id="JANBUW010002005">
    <property type="protein sequence ID" value="KAJ2841876.1"/>
    <property type="molecule type" value="Genomic_DNA"/>
</dbReference>
<evidence type="ECO:0008006" key="7">
    <source>
        <dbReference type="Google" id="ProtNLM"/>
    </source>
</evidence>
<gene>
    <name evidence="5" type="ORF">IWW36_006110</name>
</gene>
<feature type="region of interest" description="Disordered" evidence="4">
    <location>
        <begin position="190"/>
        <end position="225"/>
    </location>
</feature>
<dbReference type="SUPFAM" id="SSF48403">
    <property type="entry name" value="Ankyrin repeat"/>
    <property type="match status" value="1"/>
</dbReference>
<dbReference type="InterPro" id="IPR002110">
    <property type="entry name" value="Ankyrin_rpt"/>
</dbReference>
<protein>
    <recommendedName>
        <fullName evidence="7">Ankyrin</fullName>
    </recommendedName>
</protein>
<dbReference type="Gene3D" id="1.25.40.20">
    <property type="entry name" value="Ankyrin repeat-containing domain"/>
    <property type="match status" value="1"/>
</dbReference>
<name>A0A9W8LW07_9FUNG</name>
<dbReference type="Proteomes" id="UP001139887">
    <property type="component" value="Unassembled WGS sequence"/>
</dbReference>
<sequence length="225" mass="24943">MQQRIKTKQKANIWTAASEGNIERVKELIDSNRRLVNAKDANGYTPLHAAASWKHLQLLKYLLDNGGEVNIVDSDGDTPLHICEDKQCAELLLKHGADMEKKNKEGLSPVYTTLENEATEVTELLCARLNIPVPTLEDVREEVDYDTIPESKIEDLSKWIMEQVDDKNEADENAIKDMVTSYILKNLRVSDGERGDETAAATVASSAGRRSQDDDTAATSANASK</sequence>